<name>A0AAV2JFU4_KNICA</name>
<dbReference type="AlphaFoldDB" id="A0AAV2JFU4"/>
<organism evidence="1 2">
    <name type="scientific">Knipowitschia caucasica</name>
    <name type="common">Caucasian dwarf goby</name>
    <name type="synonym">Pomatoschistus caucasicus</name>
    <dbReference type="NCBI Taxonomy" id="637954"/>
    <lineage>
        <taxon>Eukaryota</taxon>
        <taxon>Metazoa</taxon>
        <taxon>Chordata</taxon>
        <taxon>Craniata</taxon>
        <taxon>Vertebrata</taxon>
        <taxon>Euteleostomi</taxon>
        <taxon>Actinopterygii</taxon>
        <taxon>Neopterygii</taxon>
        <taxon>Teleostei</taxon>
        <taxon>Neoteleostei</taxon>
        <taxon>Acanthomorphata</taxon>
        <taxon>Gobiaria</taxon>
        <taxon>Gobiiformes</taxon>
        <taxon>Gobioidei</taxon>
        <taxon>Gobiidae</taxon>
        <taxon>Gobiinae</taxon>
        <taxon>Knipowitschia</taxon>
    </lineage>
</organism>
<dbReference type="EMBL" id="OZ035834">
    <property type="protein sequence ID" value="CAL1575291.1"/>
    <property type="molecule type" value="Genomic_DNA"/>
</dbReference>
<proteinExistence type="predicted"/>
<protein>
    <submittedName>
        <fullName evidence="1">Uncharacterized protein</fullName>
    </submittedName>
</protein>
<evidence type="ECO:0000313" key="1">
    <source>
        <dbReference type="EMBL" id="CAL1575291.1"/>
    </source>
</evidence>
<evidence type="ECO:0000313" key="2">
    <source>
        <dbReference type="Proteomes" id="UP001497482"/>
    </source>
</evidence>
<reference evidence="1 2" key="1">
    <citation type="submission" date="2024-04" db="EMBL/GenBank/DDBJ databases">
        <authorList>
            <person name="Waldvogel A.-M."/>
            <person name="Schoenle A."/>
        </authorList>
    </citation>
    <scope>NUCLEOTIDE SEQUENCE [LARGE SCALE GENOMIC DNA]</scope>
</reference>
<gene>
    <name evidence="1" type="ORF">KC01_LOCUS6891</name>
</gene>
<accession>A0AAV2JFU4</accession>
<dbReference type="Proteomes" id="UP001497482">
    <property type="component" value="Chromosome 12"/>
</dbReference>
<sequence>MGALQLELAAALGVLPVLDPRDVISTQTRRRLDTLSSRCDHGPRTHLQSGRRARSVQVQTRLTICWSAGDVEAAA</sequence>
<keyword evidence="2" id="KW-1185">Reference proteome</keyword>